<dbReference type="InterPro" id="IPR019241">
    <property type="entry name" value="DUF2197"/>
</dbReference>
<evidence type="ECO:0000313" key="2">
    <source>
        <dbReference type="EMBL" id="MCS4486725.1"/>
    </source>
</evidence>
<dbReference type="Pfam" id="PF09963">
    <property type="entry name" value="DUF2197"/>
    <property type="match status" value="1"/>
</dbReference>
<feature type="region of interest" description="Disordered" evidence="1">
    <location>
        <begin position="42"/>
        <end position="62"/>
    </location>
</feature>
<feature type="compositionally biased region" description="Basic and acidic residues" evidence="1">
    <location>
        <begin position="53"/>
        <end position="62"/>
    </location>
</feature>
<dbReference type="Proteomes" id="UP001205609">
    <property type="component" value="Unassembled WGS sequence"/>
</dbReference>
<keyword evidence="3" id="KW-1185">Reference proteome</keyword>
<comment type="caution">
    <text evidence="2">The sequence shown here is derived from an EMBL/GenBank/DDBJ whole genome shotgun (WGS) entry which is preliminary data.</text>
</comment>
<evidence type="ECO:0000313" key="3">
    <source>
        <dbReference type="Proteomes" id="UP001205609"/>
    </source>
</evidence>
<organism evidence="2 3">
    <name type="scientific">Staphylococcus americanisciuri</name>
    <dbReference type="NCBI Taxonomy" id="2973940"/>
    <lineage>
        <taxon>Bacteria</taxon>
        <taxon>Bacillati</taxon>
        <taxon>Bacillota</taxon>
        <taxon>Bacilli</taxon>
        <taxon>Bacillales</taxon>
        <taxon>Staphylococcaceae</taxon>
        <taxon>Staphylococcus</taxon>
    </lineage>
</organism>
<protein>
    <submittedName>
        <fullName evidence="2">YlaI family protein</fullName>
    </submittedName>
</protein>
<reference evidence="2 3" key="1">
    <citation type="journal article" date="2023" name="Int. J. Syst. Evol. Microbiol.">
        <title>Streptococcus sciuri sp. nov., Staphylococcus marylandisciuri sp. nov. and Staphylococcus americanisciuri sp. nov., isolated from faeces of eastern grey squirrel (Sciurus carolinensis).</title>
        <authorList>
            <person name="Volokhov D.V."/>
            <person name="Zagorodnyaya T.A."/>
            <person name="Furtak V.A."/>
            <person name="Nattanmai G."/>
            <person name="Randall L."/>
            <person name="Jose S."/>
            <person name="Gao Y."/>
            <person name="Eisenberg T."/>
            <person name="Delmonte P."/>
            <person name="Blom J."/>
            <person name="Mitchell K.K."/>
        </authorList>
    </citation>
    <scope>NUCLEOTIDE SEQUENCE [LARGE SCALE GENOMIC DNA]</scope>
    <source>
        <strain evidence="2 3">GRT3</strain>
    </source>
</reference>
<dbReference type="EMBL" id="JANUXY010000006">
    <property type="protein sequence ID" value="MCS4486725.1"/>
    <property type="molecule type" value="Genomic_DNA"/>
</dbReference>
<accession>A0ABT2F2U4</accession>
<gene>
    <name evidence="2" type="ORF">NXS11_07420</name>
</gene>
<evidence type="ECO:0000256" key="1">
    <source>
        <dbReference type="SAM" id="MobiDB-lite"/>
    </source>
</evidence>
<sequence length="62" mass="7300">MRKVTCIICDTDVMLDENTLLAKQLQNNPIRTFMCDECKSRLDTPRQRPSKPYYHETKSHDA</sequence>
<dbReference type="RefSeq" id="WP_259200238.1">
    <property type="nucleotide sequence ID" value="NZ_JANUXY010000006.1"/>
</dbReference>
<proteinExistence type="predicted"/>
<name>A0ABT2F2U4_9STAP</name>